<dbReference type="EMBL" id="WVUH01000300">
    <property type="protein sequence ID" value="MBO4209430.1"/>
    <property type="molecule type" value="Genomic_DNA"/>
</dbReference>
<proteinExistence type="predicted"/>
<dbReference type="InterPro" id="IPR017850">
    <property type="entry name" value="Alkaline_phosphatase_core_sf"/>
</dbReference>
<name>A0ABS3VY35_MICEH</name>
<organism evidence="1 2">
    <name type="scientific">Micromonospora echinofusca</name>
    <dbReference type="NCBI Taxonomy" id="47858"/>
    <lineage>
        <taxon>Bacteria</taxon>
        <taxon>Bacillati</taxon>
        <taxon>Actinomycetota</taxon>
        <taxon>Actinomycetes</taxon>
        <taxon>Micromonosporales</taxon>
        <taxon>Micromonosporaceae</taxon>
        <taxon>Micromonospora</taxon>
    </lineage>
</organism>
<evidence type="ECO:0000313" key="1">
    <source>
        <dbReference type="EMBL" id="MBO4209430.1"/>
    </source>
</evidence>
<dbReference type="SUPFAM" id="SSF53649">
    <property type="entry name" value="Alkaline phosphatase-like"/>
    <property type="match status" value="1"/>
</dbReference>
<comment type="caution">
    <text evidence="1">The sequence shown here is derived from an EMBL/GenBank/DDBJ whole genome shotgun (WGS) entry which is preliminary data.</text>
</comment>
<accession>A0ABS3VY35</accession>
<reference evidence="1 2" key="1">
    <citation type="submission" date="2019-12" db="EMBL/GenBank/DDBJ databases">
        <title>Whole genome sequencing of endophytic Actinobacterium Micromonospora sp. MPMI6T.</title>
        <authorList>
            <person name="Evv R."/>
            <person name="Podile A.R."/>
        </authorList>
    </citation>
    <scope>NUCLEOTIDE SEQUENCE [LARGE SCALE GENOMIC DNA]</scope>
    <source>
        <strain evidence="1 2">MPMI6</strain>
    </source>
</reference>
<dbReference type="Proteomes" id="UP000823521">
    <property type="component" value="Unassembled WGS sequence"/>
</dbReference>
<keyword evidence="2" id="KW-1185">Reference proteome</keyword>
<gene>
    <name evidence="1" type="ORF">GSF22_26050</name>
</gene>
<feature type="non-terminal residue" evidence="1">
    <location>
        <position position="66"/>
    </location>
</feature>
<protein>
    <submittedName>
        <fullName evidence="1">Metalloenzyme domain-containing protein</fullName>
    </submittedName>
</protein>
<evidence type="ECO:0000313" key="2">
    <source>
        <dbReference type="Proteomes" id="UP000823521"/>
    </source>
</evidence>
<dbReference type="Gene3D" id="3.40.720.10">
    <property type="entry name" value="Alkaline Phosphatase, subunit A"/>
    <property type="match status" value="1"/>
</dbReference>
<sequence>MRELLDSHDLLLVTLDTLRYDVARDCAAAGRTPNLVRALPGGRWERRHTPASFTYAAHHAFFAGFL</sequence>